<dbReference type="Gramene" id="OMO85511">
    <property type="protein sequence ID" value="OMO85511"/>
    <property type="gene ID" value="CCACVL1_10135"/>
</dbReference>
<protein>
    <submittedName>
        <fullName evidence="5">KIP1-like protein</fullName>
    </submittedName>
</protein>
<sequence>MDNNAAASSWPAGLRQQSQWLHIQTTLSDLEGKMKAVMTLLEQDNSSACQKADISFNRKSEVVRMLGEVNRSYSSLVEKYDQLMSKSQSLPRSGSSSMSNSRDIQQTINQGRVVESSDDPITEASDSCPESVVDDPDFEHYSSSFEYLNKLADDLTLTEQCSMSFNRKPEETNRGFLDEEDFTSKINGFRRFKPKAAEFRKCSSERENIQFQFTKLMEENLRQQAELLRRNEEKRETIKELRLQLEYLKSENRTLQKCLGCSKMGVKRSHSQTSRSKGLIFGKFFSGGCS</sequence>
<feature type="region of interest" description="Disordered" evidence="3">
    <location>
        <begin position="87"/>
        <end position="133"/>
    </location>
</feature>
<dbReference type="Pfam" id="PF07765">
    <property type="entry name" value="KIP1"/>
    <property type="match status" value="1"/>
</dbReference>
<evidence type="ECO:0000256" key="2">
    <source>
        <dbReference type="SAM" id="Coils"/>
    </source>
</evidence>
<dbReference type="PROSITE" id="PS51774">
    <property type="entry name" value="NAB"/>
    <property type="match status" value="1"/>
</dbReference>
<dbReference type="STRING" id="210143.A0A1R3ISG8"/>
<comment type="caution">
    <text evidence="5">The sequence shown here is derived from an EMBL/GenBank/DDBJ whole genome shotgun (WGS) entry which is preliminary data.</text>
</comment>
<dbReference type="Proteomes" id="UP000188268">
    <property type="component" value="Unassembled WGS sequence"/>
</dbReference>
<organism evidence="5 6">
    <name type="scientific">Corchorus capsularis</name>
    <name type="common">Jute</name>
    <dbReference type="NCBI Taxonomy" id="210143"/>
    <lineage>
        <taxon>Eukaryota</taxon>
        <taxon>Viridiplantae</taxon>
        <taxon>Streptophyta</taxon>
        <taxon>Embryophyta</taxon>
        <taxon>Tracheophyta</taxon>
        <taxon>Spermatophyta</taxon>
        <taxon>Magnoliopsida</taxon>
        <taxon>eudicotyledons</taxon>
        <taxon>Gunneridae</taxon>
        <taxon>Pentapetalae</taxon>
        <taxon>rosids</taxon>
        <taxon>malvids</taxon>
        <taxon>Malvales</taxon>
        <taxon>Malvaceae</taxon>
        <taxon>Grewioideae</taxon>
        <taxon>Apeibeae</taxon>
        <taxon>Corchorus</taxon>
    </lineage>
</organism>
<evidence type="ECO:0000259" key="4">
    <source>
        <dbReference type="PROSITE" id="PS51774"/>
    </source>
</evidence>
<keyword evidence="1 2" id="KW-0175">Coiled coil</keyword>
<evidence type="ECO:0000313" key="5">
    <source>
        <dbReference type="EMBL" id="OMO85511.1"/>
    </source>
</evidence>
<dbReference type="OMA" id="YQSQWLQ"/>
<feature type="compositionally biased region" description="Low complexity" evidence="3">
    <location>
        <begin position="87"/>
        <end position="101"/>
    </location>
</feature>
<reference evidence="5 6" key="1">
    <citation type="submission" date="2013-09" db="EMBL/GenBank/DDBJ databases">
        <title>Corchorus capsularis genome sequencing.</title>
        <authorList>
            <person name="Alam M."/>
            <person name="Haque M.S."/>
            <person name="Islam M.S."/>
            <person name="Emdad E.M."/>
            <person name="Islam M.M."/>
            <person name="Ahmed B."/>
            <person name="Halim A."/>
            <person name="Hossen Q.M.M."/>
            <person name="Hossain M.Z."/>
            <person name="Ahmed R."/>
            <person name="Khan M.M."/>
            <person name="Islam R."/>
            <person name="Rashid M.M."/>
            <person name="Khan S.A."/>
            <person name="Rahman M.S."/>
            <person name="Alam M."/>
        </authorList>
    </citation>
    <scope>NUCLEOTIDE SEQUENCE [LARGE SCALE GENOMIC DNA]</scope>
    <source>
        <strain evidence="6">cv. CVL-1</strain>
        <tissue evidence="5">Whole seedling</tissue>
    </source>
</reference>
<dbReference type="AlphaFoldDB" id="A0A1R3ISG8"/>
<name>A0A1R3ISG8_COCAP</name>
<evidence type="ECO:0000256" key="1">
    <source>
        <dbReference type="ARBA" id="ARBA00023054"/>
    </source>
</evidence>
<dbReference type="EMBL" id="AWWV01009591">
    <property type="protein sequence ID" value="OMO85511.1"/>
    <property type="molecule type" value="Genomic_DNA"/>
</dbReference>
<feature type="coiled-coil region" evidence="2">
    <location>
        <begin position="217"/>
        <end position="258"/>
    </location>
</feature>
<keyword evidence="6" id="KW-1185">Reference proteome</keyword>
<gene>
    <name evidence="5" type="ORF">CCACVL1_10135</name>
</gene>
<proteinExistence type="predicted"/>
<dbReference type="OrthoDB" id="1924020at2759"/>
<dbReference type="GO" id="GO:0003779">
    <property type="term" value="F:actin binding"/>
    <property type="evidence" value="ECO:0007669"/>
    <property type="project" value="InterPro"/>
</dbReference>
<evidence type="ECO:0000313" key="6">
    <source>
        <dbReference type="Proteomes" id="UP000188268"/>
    </source>
</evidence>
<accession>A0A1R3ISG8</accession>
<evidence type="ECO:0000256" key="3">
    <source>
        <dbReference type="SAM" id="MobiDB-lite"/>
    </source>
</evidence>
<feature type="domain" description="NAB" evidence="4">
    <location>
        <begin position="7"/>
        <end position="87"/>
    </location>
</feature>
<dbReference type="InterPro" id="IPR011684">
    <property type="entry name" value="NAB"/>
</dbReference>